<organism evidence="2 3">
    <name type="scientific">Gimesia benthica</name>
    <dbReference type="NCBI Taxonomy" id="2608982"/>
    <lineage>
        <taxon>Bacteria</taxon>
        <taxon>Pseudomonadati</taxon>
        <taxon>Planctomycetota</taxon>
        <taxon>Planctomycetia</taxon>
        <taxon>Planctomycetales</taxon>
        <taxon>Planctomycetaceae</taxon>
        <taxon>Gimesia</taxon>
    </lineage>
</organism>
<sequence length="186" mass="21068">MSIMDNAFDQQWGEALEERFGTIDDTLEIQSEGCPKIKIFYFEDLPKEGILTAVTCGLSNASHPNWIGGKPELIVSLDTSDKSWGFAAGYFASALFGKNTFSYGDIFKLDDPFSDESDMNVFLAFAPSFLDQENSTFNLPDRTIHLIGMYPLYDEEIEVYNQIGLKDFWHSEGFELYNPQRGKVHS</sequence>
<evidence type="ECO:0000313" key="3">
    <source>
        <dbReference type="Proteomes" id="UP000427281"/>
    </source>
</evidence>
<protein>
    <submittedName>
        <fullName evidence="2">Suppressor of fused domain protein</fullName>
    </submittedName>
</protein>
<reference evidence="2 3" key="1">
    <citation type="submission" date="2019-09" db="EMBL/GenBank/DDBJ databases">
        <title>Gimesia benthica sp. nov., a novel bacterium isolated from deep-sea water of the Northwest Indian Ocean.</title>
        <authorList>
            <person name="Dai X."/>
        </authorList>
    </citation>
    <scope>NUCLEOTIDE SEQUENCE [LARGE SCALE GENOMIC DNA]</scope>
    <source>
        <strain evidence="2 3">E7</strain>
    </source>
</reference>
<proteinExistence type="predicted"/>
<feature type="domain" description="Suppressor of fused-like" evidence="1">
    <location>
        <begin position="35"/>
        <end position="170"/>
    </location>
</feature>
<name>A0A6I6ABB6_9PLAN</name>
<evidence type="ECO:0000313" key="2">
    <source>
        <dbReference type="EMBL" id="QGQ22351.1"/>
    </source>
</evidence>
<evidence type="ECO:0000259" key="1">
    <source>
        <dbReference type="Pfam" id="PF05076"/>
    </source>
</evidence>
<dbReference type="AlphaFoldDB" id="A0A6I6ABB6"/>
<gene>
    <name evidence="2" type="ORF">F1728_06545</name>
</gene>
<dbReference type="EMBL" id="CP043930">
    <property type="protein sequence ID" value="QGQ22351.1"/>
    <property type="molecule type" value="Genomic_DNA"/>
</dbReference>
<accession>A0A6I6ABB6</accession>
<keyword evidence="3" id="KW-1185">Reference proteome</keyword>
<dbReference type="Pfam" id="PF05076">
    <property type="entry name" value="SUFU"/>
    <property type="match status" value="1"/>
</dbReference>
<dbReference type="KEGG" id="gim:F1728_06545"/>
<dbReference type="InterPro" id="IPR020941">
    <property type="entry name" value="SUFU-like_domain"/>
</dbReference>
<dbReference type="Proteomes" id="UP000427281">
    <property type="component" value="Chromosome"/>
</dbReference>